<evidence type="ECO:0000256" key="1">
    <source>
        <dbReference type="SAM" id="SignalP"/>
    </source>
</evidence>
<name>A0ABN9WZ11_9DINO</name>
<gene>
    <name evidence="2" type="ORF">PCOR1329_LOCUS71922</name>
</gene>
<feature type="chain" id="PRO_5046453679" description="PS II complex 12 kDa extrinsic protein" evidence="1">
    <location>
        <begin position="21"/>
        <end position="142"/>
    </location>
</feature>
<proteinExistence type="predicted"/>
<comment type="caution">
    <text evidence="2">The sequence shown here is derived from an EMBL/GenBank/DDBJ whole genome shotgun (WGS) entry which is preliminary data.</text>
</comment>
<keyword evidence="3" id="KW-1185">Reference proteome</keyword>
<sequence>MSSLRLAASLAAACLAAARGATPGGLEAAGTGVVGPNAASRAGLRGSSRAPVISLRGEEAHGGEATFSKDAEAAWAEAHKSAAETLYMPRARTYVGSILGTNTLTQDESKRFSASELQDLKGKAEHQVFNGQVAMPSSRWRD</sequence>
<evidence type="ECO:0000313" key="2">
    <source>
        <dbReference type="EMBL" id="CAK0892195.1"/>
    </source>
</evidence>
<dbReference type="EMBL" id="CAUYUJ010019579">
    <property type="protein sequence ID" value="CAK0892195.1"/>
    <property type="molecule type" value="Genomic_DNA"/>
</dbReference>
<organism evidence="2 3">
    <name type="scientific">Prorocentrum cordatum</name>
    <dbReference type="NCBI Taxonomy" id="2364126"/>
    <lineage>
        <taxon>Eukaryota</taxon>
        <taxon>Sar</taxon>
        <taxon>Alveolata</taxon>
        <taxon>Dinophyceae</taxon>
        <taxon>Prorocentrales</taxon>
        <taxon>Prorocentraceae</taxon>
        <taxon>Prorocentrum</taxon>
    </lineage>
</organism>
<reference evidence="2" key="1">
    <citation type="submission" date="2023-10" db="EMBL/GenBank/DDBJ databases">
        <authorList>
            <person name="Chen Y."/>
            <person name="Shah S."/>
            <person name="Dougan E. K."/>
            <person name="Thang M."/>
            <person name="Chan C."/>
        </authorList>
    </citation>
    <scope>NUCLEOTIDE SEQUENCE [LARGE SCALE GENOMIC DNA]</scope>
</reference>
<dbReference type="Proteomes" id="UP001189429">
    <property type="component" value="Unassembled WGS sequence"/>
</dbReference>
<feature type="signal peptide" evidence="1">
    <location>
        <begin position="1"/>
        <end position="20"/>
    </location>
</feature>
<evidence type="ECO:0000313" key="3">
    <source>
        <dbReference type="Proteomes" id="UP001189429"/>
    </source>
</evidence>
<accession>A0ABN9WZ11</accession>
<protein>
    <recommendedName>
        <fullName evidence="4">PS II complex 12 kDa extrinsic protein</fullName>
    </recommendedName>
</protein>
<evidence type="ECO:0008006" key="4">
    <source>
        <dbReference type="Google" id="ProtNLM"/>
    </source>
</evidence>
<keyword evidence="1" id="KW-0732">Signal</keyword>